<evidence type="ECO:0000313" key="1">
    <source>
        <dbReference type="EMBL" id="KAL0061541.1"/>
    </source>
</evidence>
<dbReference type="InterPro" id="IPR013083">
    <property type="entry name" value="Znf_RING/FYVE/PHD"/>
</dbReference>
<dbReference type="Proteomes" id="UP001437256">
    <property type="component" value="Unassembled WGS sequence"/>
</dbReference>
<evidence type="ECO:0008006" key="3">
    <source>
        <dbReference type="Google" id="ProtNLM"/>
    </source>
</evidence>
<reference evidence="1 2" key="1">
    <citation type="submission" date="2024-05" db="EMBL/GenBank/DDBJ databases">
        <title>A draft genome resource for the thread blight pathogen Marasmius tenuissimus strain MS-2.</title>
        <authorList>
            <person name="Yulfo-Soto G.E."/>
            <person name="Baruah I.K."/>
            <person name="Amoako-Attah I."/>
            <person name="Bukari Y."/>
            <person name="Meinhardt L.W."/>
            <person name="Bailey B.A."/>
            <person name="Cohen S.P."/>
        </authorList>
    </citation>
    <scope>NUCLEOTIDE SEQUENCE [LARGE SCALE GENOMIC DNA]</scope>
    <source>
        <strain evidence="1 2">MS-2</strain>
    </source>
</reference>
<name>A0ABR2ZIX9_9AGAR</name>
<gene>
    <name evidence="1" type="ORF">AAF712_011628</name>
</gene>
<accession>A0ABR2ZIX9</accession>
<organism evidence="1 2">
    <name type="scientific">Marasmius tenuissimus</name>
    <dbReference type="NCBI Taxonomy" id="585030"/>
    <lineage>
        <taxon>Eukaryota</taxon>
        <taxon>Fungi</taxon>
        <taxon>Dikarya</taxon>
        <taxon>Basidiomycota</taxon>
        <taxon>Agaricomycotina</taxon>
        <taxon>Agaricomycetes</taxon>
        <taxon>Agaricomycetidae</taxon>
        <taxon>Agaricales</taxon>
        <taxon>Marasmiineae</taxon>
        <taxon>Marasmiaceae</taxon>
        <taxon>Marasmius</taxon>
    </lineage>
</organism>
<sequence>MLSSQVPVVDDEYIKKLENDVKEMKQAKLVERERERTETLKDKLESFEDFLDEQYKCGLCDNILCHPRTTICCGMTYCAKCIYKERKQKLEYAAEEAMDTLTTRVYCPSCAAVMVAAPLPNPRISVQLAALRNKRGLVKPPRYMFPWPKPHVVTVGLAHQRYQKNYELNIARRMRQQANDAAQANKAA</sequence>
<comment type="caution">
    <text evidence="1">The sequence shown here is derived from an EMBL/GenBank/DDBJ whole genome shotgun (WGS) entry which is preliminary data.</text>
</comment>
<protein>
    <recommendedName>
        <fullName evidence="3">RING-type domain-containing protein</fullName>
    </recommendedName>
</protein>
<evidence type="ECO:0000313" key="2">
    <source>
        <dbReference type="Proteomes" id="UP001437256"/>
    </source>
</evidence>
<dbReference type="SUPFAM" id="SSF57850">
    <property type="entry name" value="RING/U-box"/>
    <property type="match status" value="1"/>
</dbReference>
<proteinExistence type="predicted"/>
<keyword evidence="2" id="KW-1185">Reference proteome</keyword>
<dbReference type="Gene3D" id="3.30.40.10">
    <property type="entry name" value="Zinc/RING finger domain, C3HC4 (zinc finger)"/>
    <property type="match status" value="1"/>
</dbReference>
<dbReference type="EMBL" id="JBBXMP010000132">
    <property type="protein sequence ID" value="KAL0061541.1"/>
    <property type="molecule type" value="Genomic_DNA"/>
</dbReference>